<dbReference type="AlphaFoldDB" id="A0A1D3CT74"/>
<feature type="domain" description="Protein kinase" evidence="3">
    <location>
        <begin position="354"/>
        <end position="974"/>
    </location>
</feature>
<evidence type="ECO:0000313" key="4">
    <source>
        <dbReference type="EMBL" id="OEH74402.1"/>
    </source>
</evidence>
<dbReference type="PANTHER" id="PTHR44167">
    <property type="entry name" value="OVARIAN-SPECIFIC SERINE/THREONINE-PROTEIN KINASE LOK-RELATED"/>
    <property type="match status" value="1"/>
</dbReference>
<keyword evidence="5" id="KW-1185">Reference proteome</keyword>
<evidence type="ECO:0000256" key="2">
    <source>
        <dbReference type="SAM" id="SignalP"/>
    </source>
</evidence>
<dbReference type="Gene3D" id="1.10.510.10">
    <property type="entry name" value="Transferase(Phosphotransferase) domain 1"/>
    <property type="match status" value="2"/>
</dbReference>
<dbReference type="SUPFAM" id="SSF56112">
    <property type="entry name" value="Protein kinase-like (PK-like)"/>
    <property type="match status" value="1"/>
</dbReference>
<proteinExistence type="predicted"/>
<accession>A0A1D3CT74</accession>
<feature type="region of interest" description="Disordered" evidence="1">
    <location>
        <begin position="681"/>
        <end position="704"/>
    </location>
</feature>
<evidence type="ECO:0000256" key="1">
    <source>
        <dbReference type="SAM" id="MobiDB-lite"/>
    </source>
</evidence>
<evidence type="ECO:0000259" key="3">
    <source>
        <dbReference type="PROSITE" id="PS50011"/>
    </source>
</evidence>
<dbReference type="GO" id="GO:0044773">
    <property type="term" value="P:mitotic DNA damage checkpoint signaling"/>
    <property type="evidence" value="ECO:0007669"/>
    <property type="project" value="TreeGrafter"/>
</dbReference>
<feature type="region of interest" description="Disordered" evidence="1">
    <location>
        <begin position="39"/>
        <end position="110"/>
    </location>
</feature>
<dbReference type="GO" id="GO:0005524">
    <property type="term" value="F:ATP binding"/>
    <property type="evidence" value="ECO:0007669"/>
    <property type="project" value="InterPro"/>
</dbReference>
<dbReference type="PANTHER" id="PTHR44167:SF30">
    <property type="entry name" value="PHOSPHORYLASE KINASE"/>
    <property type="match status" value="1"/>
</dbReference>
<evidence type="ECO:0000313" key="5">
    <source>
        <dbReference type="Proteomes" id="UP000095192"/>
    </source>
</evidence>
<dbReference type="InParanoid" id="A0A1D3CT74"/>
<feature type="region of interest" description="Disordered" evidence="1">
    <location>
        <begin position="891"/>
        <end position="921"/>
    </location>
</feature>
<dbReference type="PROSITE" id="PS50011">
    <property type="entry name" value="PROTEIN_KINASE_DOM"/>
    <property type="match status" value="1"/>
</dbReference>
<name>A0A1D3CT74_9EIME</name>
<dbReference type="GO" id="GO:0004674">
    <property type="term" value="F:protein serine/threonine kinase activity"/>
    <property type="evidence" value="ECO:0007669"/>
    <property type="project" value="TreeGrafter"/>
</dbReference>
<dbReference type="EMBL" id="JROU02002052">
    <property type="protein sequence ID" value="OEH74402.1"/>
    <property type="molecule type" value="Genomic_DNA"/>
</dbReference>
<dbReference type="VEuPathDB" id="ToxoDB:cyc_06237"/>
<feature type="signal peptide" evidence="2">
    <location>
        <begin position="1"/>
        <end position="42"/>
    </location>
</feature>
<reference evidence="4 5" key="1">
    <citation type="journal article" date="2016" name="BMC Genomics">
        <title>Comparative genomics reveals Cyclospora cayetanensis possesses coccidia-like metabolism and invasion components but unique surface antigens.</title>
        <authorList>
            <person name="Liu S."/>
            <person name="Wang L."/>
            <person name="Zheng H."/>
            <person name="Xu Z."/>
            <person name="Roellig D.M."/>
            <person name="Li N."/>
            <person name="Frace M.A."/>
            <person name="Tang K."/>
            <person name="Arrowood M.J."/>
            <person name="Moss D.M."/>
            <person name="Zhang L."/>
            <person name="Feng Y."/>
            <person name="Xiao L."/>
        </authorList>
    </citation>
    <scope>NUCLEOTIDE SEQUENCE [LARGE SCALE GENOMIC DNA]</scope>
    <source>
        <strain evidence="4 5">CHN_HEN01</strain>
    </source>
</reference>
<dbReference type="VEuPathDB" id="ToxoDB:LOC34622453"/>
<dbReference type="Proteomes" id="UP000095192">
    <property type="component" value="Unassembled WGS sequence"/>
</dbReference>
<gene>
    <name evidence="4" type="ORF">cyc_06237</name>
</gene>
<organism evidence="4 5">
    <name type="scientific">Cyclospora cayetanensis</name>
    <dbReference type="NCBI Taxonomy" id="88456"/>
    <lineage>
        <taxon>Eukaryota</taxon>
        <taxon>Sar</taxon>
        <taxon>Alveolata</taxon>
        <taxon>Apicomplexa</taxon>
        <taxon>Conoidasida</taxon>
        <taxon>Coccidia</taxon>
        <taxon>Eucoccidiorida</taxon>
        <taxon>Eimeriorina</taxon>
        <taxon>Eimeriidae</taxon>
        <taxon>Cyclospora</taxon>
    </lineage>
</organism>
<dbReference type="SMART" id="SM00220">
    <property type="entry name" value="S_TKc"/>
    <property type="match status" value="1"/>
</dbReference>
<dbReference type="InterPro" id="IPR000719">
    <property type="entry name" value="Prot_kinase_dom"/>
</dbReference>
<feature type="compositionally biased region" description="Low complexity" evidence="1">
    <location>
        <begin position="681"/>
        <end position="700"/>
    </location>
</feature>
<dbReference type="GO" id="GO:0005634">
    <property type="term" value="C:nucleus"/>
    <property type="evidence" value="ECO:0007669"/>
    <property type="project" value="TreeGrafter"/>
</dbReference>
<sequence>MAAHPLQWSPFAPKGRSSEMMLWSTAALLVSIVVAGLPQAAASERSHPRSPPTQEPTQEGVSPLPACNSSAPSDPIVGQCPLVTPSNDRDGQVPESEALQESPGDFSQSQPDLQLAGFAALSVGGGKSQSDAPASPDAMAMPLRRARPFYASKEAFAPVRRGSLIEGKYLLLEQLHWPVLPASPRDAVEALSVEGEGNEDSRGANVQLKVQRELPALPDISSSSYPFIDDQQKTFAESESLRVSWWNGDLFAPADLPISPLLPSPAEHAESRTALAKAIVSVYSELVLSRKPMEKAEGFCIDPFMVMRLADAAGGVLQVWRAMSVGSEAPFVETVLKRMRCETFEAQGALEGQQQQAERLRRGLAREVFFGLWLRGAPHVSRFVELLPALPVSSSPPEGSVQNEVLAAEAAEDSEFDAEVAAAAEAASKFLPELTREELILAAKSFQLPCGGSWLVFANEGLSLTHLFFRADPGGSGLLEPNALWWHLKASSSLLVPLRVRGIAATAATAADASFYPLLAQLRDSQTDLLLFIRSLLKQLLTALQVAHERGITHRDVKLIFLASLPAVPKPVSLSPANRSLPVSASRKMQGFVVFAPFSGCLLLQENVLLHPFLPISVRLADWGSAVSHDPSSSLASALRVLWGGEAPSLLEETEGYQPPEVWAEEAAQAEQQQHFKEQQGYSCSNCSSSSEDDGSNNNGNGRGVGSLHRLPSYDIWGVGLVFLKLAIGSPTPLEPIDARQSAKLARASQGKPPEVLRRDLLVLALGDLCLVPWASDRLPAAAAPTAVAPAPPAPFISTLKNALLSAAESLYYRWTDVLRAIAFAGYKEAQVKEQGKIHPRGSSAVLAMKKDHWRDSEVDGEGLFTLLSRVRSSDGGGELILRQQQALQGPTHYGQTKRLFGDPDDSDDFRNQGTQSHSHQDCSDALFAELLRARDPAGLGVPNPLARDLLRKLLAYDPQERLSAEAALQHPWFSVSDTAAGALDEQRTKRL</sequence>
<comment type="caution">
    <text evidence="4">The sequence shown here is derived from an EMBL/GenBank/DDBJ whole genome shotgun (WGS) entry which is preliminary data.</text>
</comment>
<dbReference type="InterPro" id="IPR011009">
    <property type="entry name" value="Kinase-like_dom_sf"/>
</dbReference>
<protein>
    <submittedName>
        <fullName evidence="4">Kinase-like related protein</fullName>
    </submittedName>
</protein>
<feature type="chain" id="PRO_5008913889" evidence="2">
    <location>
        <begin position="43"/>
        <end position="992"/>
    </location>
</feature>
<keyword evidence="2" id="KW-0732">Signal</keyword>